<feature type="compositionally biased region" description="Low complexity" evidence="6">
    <location>
        <begin position="469"/>
        <end position="480"/>
    </location>
</feature>
<organism evidence="10 11">
    <name type="scientific">Geotrypetes seraphini</name>
    <name type="common">Gaboon caecilian</name>
    <name type="synonym">Caecilia seraphini</name>
    <dbReference type="NCBI Taxonomy" id="260995"/>
    <lineage>
        <taxon>Eukaryota</taxon>
        <taxon>Metazoa</taxon>
        <taxon>Chordata</taxon>
        <taxon>Craniata</taxon>
        <taxon>Vertebrata</taxon>
        <taxon>Euteleostomi</taxon>
        <taxon>Amphibia</taxon>
        <taxon>Gymnophiona</taxon>
        <taxon>Geotrypetes</taxon>
    </lineage>
</organism>
<feature type="region of interest" description="Disordered" evidence="6">
    <location>
        <begin position="2051"/>
        <end position="2071"/>
    </location>
</feature>
<evidence type="ECO:0000256" key="4">
    <source>
        <dbReference type="ARBA" id="ARBA00023125"/>
    </source>
</evidence>
<feature type="compositionally biased region" description="Basic and acidic residues" evidence="6">
    <location>
        <begin position="664"/>
        <end position="677"/>
    </location>
</feature>
<evidence type="ECO:0000256" key="2">
    <source>
        <dbReference type="ARBA" id="ARBA00022771"/>
    </source>
</evidence>
<evidence type="ECO:0000256" key="3">
    <source>
        <dbReference type="ARBA" id="ARBA00022833"/>
    </source>
</evidence>
<feature type="compositionally biased region" description="Basic and acidic residues" evidence="6">
    <location>
        <begin position="1160"/>
        <end position="1174"/>
    </location>
</feature>
<dbReference type="GO" id="GO:0006355">
    <property type="term" value="P:regulation of DNA-templated transcription"/>
    <property type="evidence" value="ECO:0007669"/>
    <property type="project" value="InterPro"/>
</dbReference>
<dbReference type="Gene3D" id="6.10.140.140">
    <property type="match status" value="1"/>
</dbReference>
<dbReference type="InterPro" id="IPR036051">
    <property type="entry name" value="KRAB_dom_sf"/>
</dbReference>
<evidence type="ECO:0000313" key="12">
    <source>
        <dbReference type="RefSeq" id="XP_033787883.1"/>
    </source>
</evidence>
<dbReference type="SUPFAM" id="SSF109640">
    <property type="entry name" value="KRAB domain (Kruppel-associated box)"/>
    <property type="match status" value="1"/>
</dbReference>
<evidence type="ECO:0000313" key="11">
    <source>
        <dbReference type="RefSeq" id="XP_033787882.1"/>
    </source>
</evidence>
<dbReference type="RefSeq" id="XP_033787883.1">
    <property type="nucleotide sequence ID" value="XM_033931992.1"/>
</dbReference>
<feature type="compositionally biased region" description="Basic and acidic residues" evidence="6">
    <location>
        <begin position="1202"/>
        <end position="1223"/>
    </location>
</feature>
<keyword evidence="1" id="KW-0479">Metal-binding</keyword>
<dbReference type="CDD" id="cd07765">
    <property type="entry name" value="KRAB_A-box"/>
    <property type="match status" value="1"/>
</dbReference>
<keyword evidence="3" id="KW-0862">Zinc</keyword>
<evidence type="ECO:0000259" key="9">
    <source>
        <dbReference type="PROSITE" id="PS50950"/>
    </source>
</evidence>
<dbReference type="Proteomes" id="UP000515159">
    <property type="component" value="Chromosome 2"/>
</dbReference>
<feature type="compositionally biased region" description="Polar residues" evidence="6">
    <location>
        <begin position="917"/>
        <end position="927"/>
    </location>
</feature>
<dbReference type="InterPro" id="IPR040095">
    <property type="entry name" value="KRBA1"/>
</dbReference>
<feature type="compositionally biased region" description="Low complexity" evidence="6">
    <location>
        <begin position="591"/>
        <end position="601"/>
    </location>
</feature>
<feature type="compositionally biased region" description="Basic residues" evidence="6">
    <location>
        <begin position="1284"/>
        <end position="1293"/>
    </location>
</feature>
<dbReference type="InterPro" id="IPR001909">
    <property type="entry name" value="KRAB"/>
</dbReference>
<evidence type="ECO:0000259" key="7">
    <source>
        <dbReference type="PROSITE" id="PS50805"/>
    </source>
</evidence>
<feature type="compositionally biased region" description="Basic and acidic residues" evidence="6">
    <location>
        <begin position="1237"/>
        <end position="1268"/>
    </location>
</feature>
<feature type="compositionally biased region" description="Basic and acidic residues" evidence="6">
    <location>
        <begin position="928"/>
        <end position="944"/>
    </location>
</feature>
<accession>A0A6P8PGI2</accession>
<evidence type="ECO:0000259" key="8">
    <source>
        <dbReference type="PROSITE" id="PS50806"/>
    </source>
</evidence>
<dbReference type="InterPro" id="IPR006612">
    <property type="entry name" value="THAP_Znf"/>
</dbReference>
<evidence type="ECO:0000313" key="10">
    <source>
        <dbReference type="Proteomes" id="UP000515159"/>
    </source>
</evidence>
<reference evidence="11 12" key="1">
    <citation type="submission" date="2025-04" db="UniProtKB">
        <authorList>
            <consortium name="RefSeq"/>
        </authorList>
    </citation>
    <scope>IDENTIFICATION</scope>
</reference>
<dbReference type="OrthoDB" id="9909837at2759"/>
<feature type="region of interest" description="Disordered" evidence="6">
    <location>
        <begin position="643"/>
        <end position="682"/>
    </location>
</feature>
<feature type="region of interest" description="Disordered" evidence="6">
    <location>
        <begin position="1952"/>
        <end position="2004"/>
    </location>
</feature>
<dbReference type="Pfam" id="PF01352">
    <property type="entry name" value="KRAB"/>
    <property type="match status" value="1"/>
</dbReference>
<feature type="compositionally biased region" description="Basic and acidic residues" evidence="6">
    <location>
        <begin position="990"/>
        <end position="1020"/>
    </location>
</feature>
<feature type="compositionally biased region" description="Basic and acidic residues" evidence="6">
    <location>
        <begin position="1912"/>
        <end position="1929"/>
    </location>
</feature>
<feature type="region of interest" description="Disordered" evidence="6">
    <location>
        <begin position="969"/>
        <end position="1049"/>
    </location>
</feature>
<dbReference type="PROSITE" id="PS50806">
    <property type="entry name" value="KRAB_RELATED"/>
    <property type="match status" value="1"/>
</dbReference>
<feature type="domain" description="THAP-type" evidence="9">
    <location>
        <begin position="1"/>
        <end position="86"/>
    </location>
</feature>
<dbReference type="GO" id="GO:0008270">
    <property type="term" value="F:zinc ion binding"/>
    <property type="evidence" value="ECO:0007669"/>
    <property type="project" value="UniProtKB-KW"/>
</dbReference>
<feature type="compositionally biased region" description="Polar residues" evidence="6">
    <location>
        <begin position="1115"/>
        <end position="1130"/>
    </location>
</feature>
<feature type="region of interest" description="Disordered" evidence="6">
    <location>
        <begin position="459"/>
        <end position="482"/>
    </location>
</feature>
<evidence type="ECO:0000256" key="6">
    <source>
        <dbReference type="SAM" id="MobiDB-lite"/>
    </source>
</evidence>
<feature type="region of interest" description="Disordered" evidence="6">
    <location>
        <begin position="1898"/>
        <end position="1929"/>
    </location>
</feature>
<dbReference type="InterPro" id="IPR003655">
    <property type="entry name" value="aKRAB"/>
</dbReference>
<gene>
    <name evidence="11 12" type="primary">LOC117354441</name>
</gene>
<protein>
    <submittedName>
        <fullName evidence="11 12">Uncharacterized protein LOC117354441 isoform X1</fullName>
    </submittedName>
</protein>
<feature type="compositionally biased region" description="Low complexity" evidence="6">
    <location>
        <begin position="644"/>
        <end position="657"/>
    </location>
</feature>
<dbReference type="SUPFAM" id="SSF57716">
    <property type="entry name" value="Glucocorticoid receptor-like (DNA-binding domain)"/>
    <property type="match status" value="1"/>
</dbReference>
<dbReference type="PANTHER" id="PTHR22740">
    <property type="entry name" value="PROTEIN KRBA1"/>
    <property type="match status" value="1"/>
</dbReference>
<dbReference type="KEGG" id="gsh:117354441"/>
<dbReference type="GO" id="GO:0003677">
    <property type="term" value="F:DNA binding"/>
    <property type="evidence" value="ECO:0007669"/>
    <property type="project" value="UniProtKB-UniRule"/>
</dbReference>
<proteinExistence type="predicted"/>
<feature type="region of interest" description="Disordered" evidence="6">
    <location>
        <begin position="1083"/>
        <end position="1177"/>
    </location>
</feature>
<feature type="compositionally biased region" description="Basic and acidic residues" evidence="6">
    <location>
        <begin position="1083"/>
        <end position="1102"/>
    </location>
</feature>
<feature type="region of interest" description="Disordered" evidence="6">
    <location>
        <begin position="1197"/>
        <end position="1369"/>
    </location>
</feature>
<dbReference type="RefSeq" id="XP_033787882.1">
    <property type="nucleotide sequence ID" value="XM_033931991.1"/>
</dbReference>
<keyword evidence="4 5" id="KW-0238">DNA-binding</keyword>
<sequence length="2071" mass="228325">MMHHCLADDCRNRSGRSTSITFHASSRDASLAEFWARRSGETTVEAQGLVQEMLGARPGKRSLCSRHFEESMFELRQETWPPPAMEFQPQCRLKSKMESTTSGNVEPRAHALENLPMLTNDIQARMTDNLWRQQEPGKDITSCPSAPPCPRCCADSPHPRPSPHQPVGSLLEWQRTLCTETGSCPPAPCCIQQIVCPASQPSMTQTILNFLEHHNLSAKETICVPPMYECASETACHSLQPSLIQYVENLLEQYKKPKTEAGERFCTSQCSSHSICGTSQSMINQIVLNFLEQEKTSSKETSSSPCTVQCTSQTRSNSPQPTVKQIVLIFLGQQHETAAQCTLQNVDLCPTSPGYQHTGSLYRKHKKLQGEMSGNPCGAGCLSHSPQTSSRQEPVTFDDIAVYFSEEEWDILEGWQKEIYKDVMRENYGMLASLGFPVPSPEVFLSLVDRQKTPCTESLGHWGERDTLSRSNGSSNTMSSFRGKDWELPARDLGKAAHCCAEQTDEKFPLDHAGLPQSSAHISALMKLVKEIPEFLLGSSPATSSPSSPHSLGGMARSYIPASDVESDGMPEIGQAVGSEKSGKKAAVHVPSPSCTPSSTTQGEEEPRRPELQAKRLYAEVKAEEGGAVLSTRVPCLGTCLKASPGNSPSSTPSSVSIRHREWRKPEAGSKRSHEAEVPMGGSLCPSDLKGAYVNTTCLTNTPPRILAHRDSKLWRPEVAIKRICAEEVQPGLVNCLKDKAVHKLIPSSTASSWAANVTQESQEQRKLEMGMKKIHAEKGILSRPHLSDLAPANVPHTALLAVNNSSVCSTEEDRERRRPEMGIKRSFVEGSLGDVTASCRCVNCLKEIPGSKYSPSSTMSSSWTCTNTQGQQDLRRTETDVKTCLTEVPSLVTPVRSHLPVLANCPSEIPVNKPTTASVAIRSTQGESERRTPEAEVKGRLSEETATGNTPLHDLLNYLKKIIVNKSSSANRPGNDTATGISRGSMVPRKPETGMKRSHTEDMPSDGDDRSAKFLKEDTLPEAEGSTEKTNGGTARKILGDDPSQGPNKQITLGLVHTAETKESQAQEINQMCLKLILQEGKKPQVKKEFEESDKMQDERNPQTTWPLEKESLQEISLPQSKASLQEVGQSPGKEGLLKTRQLQSKGTVHAADAGNLQEMRRSQDKGNLREIGKIGAPENFQEVVKVLDLEKLQQVGQLHGTEKSRDQRNLREAEKLPNEKYLKKKGQQQEANKLQGKENLQEAGEHQDKEERQLYEADKLQEKETVQKSANAQDSEDEQKAGRRRNQRKMQKTGPLQDVERRPKSEQLESEENLQETEQLRHFQEPGKLCEAAPVQQRDKVPGRKLQKQGRRQWEGKTPQEPEKRKLQEKANLSSWQIFPSWLATPTSRGVDQGGHLGKLNGNIHIKGLMKLMQDVLVSETGHGKETIQQITAEAGEMQCAETKIMRPPQMFYNNGLFSDLALDDATCPQDLAESIIGSGDSVLSDDTSWSLENVDSSYSALSGIEKVVSDFAETASVSPLIVVNNPTTDRTQETCGKRKCSRADADETTFVLERKASTTSSQSQYLYLREEMGCFPEPADFSYSALCGMQKVVNKFAENGYFRQFPAVNVSASNNTPDASGKNKSQRLKADLCHASPRRLIDSTNNPQQRLPTQAVPCGLSTETFFLPEWSSNTAGLQKSLLNEELNWTENAVDSSYSALSGMEKVVSDFAETGSVSPLVVVKTPASDRVQETSVKNKTDRAEAGLCKASPSYSANISNDLRHRQHIQTILYIPPGMADSSYSALSGMEKVVSDFAETGSVSPFIVVSPSAGDHLQEARARNKGDAVEADRCSTSKHMVHGSSILHRRQQTAASQGFPTGTDWLCRKPYHGQECEPSIQCIDLTEEEGMPCRTDKASVLATKKRSPSADNRKFDSSGDHGPNEHCIDLTEEEDMPCEMDNAKPLRLAPANKERKSSNGGHAQASDVDTQYIDLTKEDVESDPDRNKPLDPGSMVQEGHGPAFGVSSVNKHLSGLEKLLQEMPALVFKDPTSSTSRCERREPWWYKSSSTHETWENQRERAVRKATPPQ</sequence>
<dbReference type="PROSITE" id="PS50805">
    <property type="entry name" value="KRAB"/>
    <property type="match status" value="1"/>
</dbReference>
<dbReference type="SMART" id="SM00349">
    <property type="entry name" value="KRAB"/>
    <property type="match status" value="1"/>
</dbReference>
<evidence type="ECO:0000256" key="1">
    <source>
        <dbReference type="ARBA" id="ARBA00022723"/>
    </source>
</evidence>
<feature type="domain" description="KRAB-related" evidence="8">
    <location>
        <begin position="392"/>
        <end position="454"/>
    </location>
</feature>
<evidence type="ECO:0000256" key="5">
    <source>
        <dbReference type="PROSITE-ProRule" id="PRU00309"/>
    </source>
</evidence>
<dbReference type="PROSITE" id="PS50950">
    <property type="entry name" value="ZF_THAP"/>
    <property type="match status" value="1"/>
</dbReference>
<feature type="region of interest" description="Disordered" evidence="6">
    <location>
        <begin position="917"/>
        <end position="953"/>
    </location>
</feature>
<feature type="compositionally biased region" description="Basic and acidic residues" evidence="6">
    <location>
        <begin position="1976"/>
        <end position="1990"/>
    </location>
</feature>
<feature type="compositionally biased region" description="Basic and acidic residues" evidence="6">
    <location>
        <begin position="2054"/>
        <end position="2064"/>
    </location>
</feature>
<keyword evidence="2 5" id="KW-0863">Zinc-finger</keyword>
<feature type="compositionally biased region" description="Basic and acidic residues" evidence="6">
    <location>
        <begin position="1300"/>
        <end position="1309"/>
    </location>
</feature>
<feature type="region of interest" description="Disordered" evidence="6">
    <location>
        <begin position="564"/>
        <end position="610"/>
    </location>
</feature>
<feature type="compositionally biased region" description="Polar residues" evidence="6">
    <location>
        <begin position="969"/>
        <end position="983"/>
    </location>
</feature>
<feature type="domain" description="KRAB" evidence="7">
    <location>
        <begin position="395"/>
        <end position="466"/>
    </location>
</feature>
<dbReference type="PANTHER" id="PTHR22740:SF3">
    <property type="entry name" value="PROTEIN KRBA1"/>
    <property type="match status" value="1"/>
</dbReference>
<dbReference type="GeneID" id="117354441"/>
<keyword evidence="10" id="KW-1185">Reference proteome</keyword>
<feature type="compositionally biased region" description="Basic and acidic residues" evidence="6">
    <location>
        <begin position="1354"/>
        <end position="1369"/>
    </location>
</feature>
<name>A0A6P8PGI2_GEOSA</name>